<reference evidence="5 6" key="1">
    <citation type="journal article" date="2014" name="Am. J. Bot.">
        <title>Genome assembly and annotation for red clover (Trifolium pratense; Fabaceae).</title>
        <authorList>
            <person name="Istvanek J."/>
            <person name="Jaros M."/>
            <person name="Krenek A."/>
            <person name="Repkova J."/>
        </authorList>
    </citation>
    <scope>NUCLEOTIDE SEQUENCE [LARGE SCALE GENOMIC DNA]</scope>
    <source>
        <strain evidence="6">cv. Tatra</strain>
        <tissue evidence="5">Young leaves</tissue>
    </source>
</reference>
<dbReference type="AlphaFoldDB" id="A0A2K3MXN0"/>
<dbReference type="PANTHER" id="PTHR19375">
    <property type="entry name" value="HEAT SHOCK PROTEIN 70KDA"/>
    <property type="match status" value="1"/>
</dbReference>
<dbReference type="Gene3D" id="3.90.640.10">
    <property type="entry name" value="Actin, Chain A, domain 4"/>
    <property type="match status" value="1"/>
</dbReference>
<dbReference type="SUPFAM" id="SSF53067">
    <property type="entry name" value="Actin-like ATPase domain"/>
    <property type="match status" value="2"/>
</dbReference>
<dbReference type="PRINTS" id="PR00301">
    <property type="entry name" value="HEATSHOCK70"/>
</dbReference>
<reference evidence="5 6" key="2">
    <citation type="journal article" date="2017" name="Front. Plant Sci.">
        <title>Gene Classification and Mining of Molecular Markers Useful in Red Clover (Trifolium pratense) Breeding.</title>
        <authorList>
            <person name="Istvanek J."/>
            <person name="Dluhosova J."/>
            <person name="Dluhos P."/>
            <person name="Patkova L."/>
            <person name="Nedelnik J."/>
            <person name="Repkova J."/>
        </authorList>
    </citation>
    <scope>NUCLEOTIDE SEQUENCE [LARGE SCALE GENOMIC DNA]</scope>
    <source>
        <strain evidence="6">cv. Tatra</strain>
        <tissue evidence="5">Young leaves</tissue>
    </source>
</reference>
<feature type="compositionally biased region" description="Low complexity" evidence="4">
    <location>
        <begin position="1"/>
        <end position="13"/>
    </location>
</feature>
<dbReference type="GO" id="GO:0005524">
    <property type="term" value="F:ATP binding"/>
    <property type="evidence" value="ECO:0007669"/>
    <property type="project" value="UniProtKB-KW"/>
</dbReference>
<dbReference type="GO" id="GO:0140662">
    <property type="term" value="F:ATP-dependent protein folding chaperone"/>
    <property type="evidence" value="ECO:0007669"/>
    <property type="project" value="InterPro"/>
</dbReference>
<protein>
    <submittedName>
        <fullName evidence="5">Heat shock protein 70 kDa</fullName>
    </submittedName>
</protein>
<comment type="similarity">
    <text evidence="3">Belongs to the heat shock protein 70 family.</text>
</comment>
<keyword evidence="5" id="KW-0346">Stress response</keyword>
<dbReference type="SUPFAM" id="SSF100920">
    <property type="entry name" value="Heat shock protein 70kD (HSP70), peptide-binding domain"/>
    <property type="match status" value="1"/>
</dbReference>
<dbReference type="Gene3D" id="2.60.34.10">
    <property type="entry name" value="Substrate Binding Domain Of DNAk, Chain A, domain 1"/>
    <property type="match status" value="1"/>
</dbReference>
<dbReference type="STRING" id="57577.A0A2K3MXN0"/>
<gene>
    <name evidence="5" type="ORF">L195_g018744</name>
</gene>
<dbReference type="Pfam" id="PF00012">
    <property type="entry name" value="HSP70"/>
    <property type="match status" value="1"/>
</dbReference>
<evidence type="ECO:0000256" key="4">
    <source>
        <dbReference type="SAM" id="MobiDB-lite"/>
    </source>
</evidence>
<dbReference type="Gene3D" id="3.30.30.30">
    <property type="match status" value="1"/>
</dbReference>
<proteinExistence type="inferred from homology"/>
<organism evidence="5 6">
    <name type="scientific">Trifolium pratense</name>
    <name type="common">Red clover</name>
    <dbReference type="NCBI Taxonomy" id="57577"/>
    <lineage>
        <taxon>Eukaryota</taxon>
        <taxon>Viridiplantae</taxon>
        <taxon>Streptophyta</taxon>
        <taxon>Embryophyta</taxon>
        <taxon>Tracheophyta</taxon>
        <taxon>Spermatophyta</taxon>
        <taxon>Magnoliopsida</taxon>
        <taxon>eudicotyledons</taxon>
        <taxon>Gunneridae</taxon>
        <taxon>Pentapetalae</taxon>
        <taxon>rosids</taxon>
        <taxon>fabids</taxon>
        <taxon>Fabales</taxon>
        <taxon>Fabaceae</taxon>
        <taxon>Papilionoideae</taxon>
        <taxon>50 kb inversion clade</taxon>
        <taxon>NPAAA clade</taxon>
        <taxon>Hologalegina</taxon>
        <taxon>IRL clade</taxon>
        <taxon>Trifolieae</taxon>
        <taxon>Trifolium</taxon>
    </lineage>
</organism>
<evidence type="ECO:0000313" key="5">
    <source>
        <dbReference type="EMBL" id="PNX95551.1"/>
    </source>
</evidence>
<keyword evidence="1 3" id="KW-0547">Nucleotide-binding</keyword>
<dbReference type="Proteomes" id="UP000236291">
    <property type="component" value="Unassembled WGS sequence"/>
</dbReference>
<accession>A0A2K3MXN0</accession>
<dbReference type="InterPro" id="IPR013126">
    <property type="entry name" value="Hsp_70_fam"/>
</dbReference>
<name>A0A2K3MXN0_TRIPR</name>
<evidence type="ECO:0000256" key="3">
    <source>
        <dbReference type="RuleBase" id="RU003322"/>
    </source>
</evidence>
<sequence length="569" mass="63887">MTEPASTAASCSETTEEERSSLPNGIVIGIDIGTSPCRVSVWNGSVFEVWQNEINEMMIRFCETSKDHDFAIGSGSSSSSTEVSLENMDTIFDMNQFFNRIFSESAKFPFLMHTVDIKDRPFVDAFMKKLWRTTISEELLGKFLMKLTSMVETQLNRRIRNVVFTVPVSFSQLQINRIHRACVMADFKAIRLMPQPTAVAFWYVMHKLYAYAYASSHEDKDNESKKIALIFNMDAGYCDVSVIEVEKGKFHIKAMTGSTIGEEDLFRNMMCHLLPDSENIFKRHVHWNSDITSMASLRSRIHGVITKLSSETSVEVDLKSSVLGLKIQRVVTRAEFEDANKEVFEKCENLIMKCLQDAKIEAENINDVIIVGGCGYIPRVRNLVTKICNGKEIYIGMNHLNAVLCGAAVAGAVVEASDDADLFTSQVTLHTIGIQDDGMKFVTVIPKNTSVPTTWNIAFSTNDNQTTALIVIYEGGEEGQMAEENNVLGNLEITDIPEAPKGVPGITLSMTIDHKNRLTVTASVRMPRYDQQSAIPIIEERMIKFDDQFLIRTKFDDTIDLVKSFNVEQ</sequence>
<dbReference type="InterPro" id="IPR029047">
    <property type="entry name" value="HSP70_peptide-bd_sf"/>
</dbReference>
<evidence type="ECO:0000313" key="6">
    <source>
        <dbReference type="Proteomes" id="UP000236291"/>
    </source>
</evidence>
<dbReference type="EMBL" id="ASHM01013592">
    <property type="protein sequence ID" value="PNX95551.1"/>
    <property type="molecule type" value="Genomic_DNA"/>
</dbReference>
<feature type="region of interest" description="Disordered" evidence="4">
    <location>
        <begin position="1"/>
        <end position="22"/>
    </location>
</feature>
<evidence type="ECO:0000256" key="1">
    <source>
        <dbReference type="ARBA" id="ARBA00022741"/>
    </source>
</evidence>
<evidence type="ECO:0000256" key="2">
    <source>
        <dbReference type="ARBA" id="ARBA00022840"/>
    </source>
</evidence>
<dbReference type="Gene3D" id="3.30.420.40">
    <property type="match status" value="2"/>
</dbReference>
<comment type="caution">
    <text evidence="5">The sequence shown here is derived from an EMBL/GenBank/DDBJ whole genome shotgun (WGS) entry which is preliminary data.</text>
</comment>
<dbReference type="InterPro" id="IPR043129">
    <property type="entry name" value="ATPase_NBD"/>
</dbReference>
<keyword evidence="2 3" id="KW-0067">ATP-binding</keyword>